<protein>
    <submittedName>
        <fullName evidence="1">Uncharacterized protein</fullName>
    </submittedName>
</protein>
<accession>A0A377ICQ0</accession>
<proteinExistence type="predicted"/>
<evidence type="ECO:0000313" key="1">
    <source>
        <dbReference type="EMBL" id="STO73023.1"/>
    </source>
</evidence>
<organism evidence="1 2">
    <name type="scientific">Avibacterium paragallinarum</name>
    <name type="common">Haemophilus gallinarum</name>
    <dbReference type="NCBI Taxonomy" id="728"/>
    <lineage>
        <taxon>Bacteria</taxon>
        <taxon>Pseudomonadati</taxon>
        <taxon>Pseudomonadota</taxon>
        <taxon>Gammaproteobacteria</taxon>
        <taxon>Pasteurellales</taxon>
        <taxon>Pasteurellaceae</taxon>
        <taxon>Avibacterium</taxon>
    </lineage>
</organism>
<evidence type="ECO:0000313" key="2">
    <source>
        <dbReference type="Proteomes" id="UP000254465"/>
    </source>
</evidence>
<dbReference type="Proteomes" id="UP000254465">
    <property type="component" value="Unassembled WGS sequence"/>
</dbReference>
<gene>
    <name evidence="1" type="ORF">NCTC11296_02974</name>
</gene>
<dbReference type="EMBL" id="UGHK01000002">
    <property type="protein sequence ID" value="STO73023.1"/>
    <property type="molecule type" value="Genomic_DNA"/>
</dbReference>
<sequence length="30" mass="3350">MCYFLAKFNTVAVGQIPHPILSNNGQMELL</sequence>
<name>A0A377ICQ0_AVIPA</name>
<dbReference type="AlphaFoldDB" id="A0A377ICQ0"/>
<reference evidence="1 2" key="1">
    <citation type="submission" date="2018-06" db="EMBL/GenBank/DDBJ databases">
        <authorList>
            <consortium name="Pathogen Informatics"/>
            <person name="Doyle S."/>
        </authorList>
    </citation>
    <scope>NUCLEOTIDE SEQUENCE [LARGE SCALE GENOMIC DNA]</scope>
    <source>
        <strain evidence="1 2">NCTC11296</strain>
    </source>
</reference>